<proteinExistence type="predicted"/>
<feature type="domain" description="Knl1 C-terminal RWD" evidence="2">
    <location>
        <begin position="45"/>
        <end position="195"/>
    </location>
</feature>
<dbReference type="PANTHER" id="PTHR28260:SF1">
    <property type="entry name" value="SPINDLE POLE BODY COMPONENT SPC105"/>
    <property type="match status" value="1"/>
</dbReference>
<protein>
    <recommendedName>
        <fullName evidence="2">Knl1 C-terminal RWD domain-containing protein</fullName>
    </recommendedName>
</protein>
<organism evidence="3 4">
    <name type="scientific">Mycena belliarum</name>
    <dbReference type="NCBI Taxonomy" id="1033014"/>
    <lineage>
        <taxon>Eukaryota</taxon>
        <taxon>Fungi</taxon>
        <taxon>Dikarya</taxon>
        <taxon>Basidiomycota</taxon>
        <taxon>Agaricomycotina</taxon>
        <taxon>Agaricomycetes</taxon>
        <taxon>Agaricomycetidae</taxon>
        <taxon>Agaricales</taxon>
        <taxon>Marasmiineae</taxon>
        <taxon>Mycenaceae</taxon>
        <taxon>Mycena</taxon>
    </lineage>
</organism>
<dbReference type="GO" id="GO:0000776">
    <property type="term" value="C:kinetochore"/>
    <property type="evidence" value="ECO:0007669"/>
    <property type="project" value="TreeGrafter"/>
</dbReference>
<dbReference type="GO" id="GO:0007094">
    <property type="term" value="P:mitotic spindle assembly checkpoint signaling"/>
    <property type="evidence" value="ECO:0007669"/>
    <property type="project" value="TreeGrafter"/>
</dbReference>
<reference evidence="3" key="1">
    <citation type="submission" date="2023-03" db="EMBL/GenBank/DDBJ databases">
        <title>Massive genome expansion in bonnet fungi (Mycena s.s.) driven by repeated elements and novel gene families across ecological guilds.</title>
        <authorList>
            <consortium name="Lawrence Berkeley National Laboratory"/>
            <person name="Harder C.B."/>
            <person name="Miyauchi S."/>
            <person name="Viragh M."/>
            <person name="Kuo A."/>
            <person name="Thoen E."/>
            <person name="Andreopoulos B."/>
            <person name="Lu D."/>
            <person name="Skrede I."/>
            <person name="Drula E."/>
            <person name="Henrissat B."/>
            <person name="Morin E."/>
            <person name="Kohler A."/>
            <person name="Barry K."/>
            <person name="LaButti K."/>
            <person name="Morin E."/>
            <person name="Salamov A."/>
            <person name="Lipzen A."/>
            <person name="Mereny Z."/>
            <person name="Hegedus B."/>
            <person name="Baldrian P."/>
            <person name="Stursova M."/>
            <person name="Weitz H."/>
            <person name="Taylor A."/>
            <person name="Grigoriev I.V."/>
            <person name="Nagy L.G."/>
            <person name="Martin F."/>
            <person name="Kauserud H."/>
        </authorList>
    </citation>
    <scope>NUCLEOTIDE SEQUENCE</scope>
    <source>
        <strain evidence="3">CBHHK173m</strain>
    </source>
</reference>
<comment type="caution">
    <text evidence="3">The sequence shown here is derived from an EMBL/GenBank/DDBJ whole genome shotgun (WGS) entry which is preliminary data.</text>
</comment>
<dbReference type="PANTHER" id="PTHR28260">
    <property type="entry name" value="SPINDLE POLE BODY COMPONENT SPC105"/>
    <property type="match status" value="1"/>
</dbReference>
<dbReference type="InterPro" id="IPR040850">
    <property type="entry name" value="Knl1_RWD_C"/>
</dbReference>
<dbReference type="EMBL" id="JARJCN010000003">
    <property type="protein sequence ID" value="KAJ7102376.1"/>
    <property type="molecule type" value="Genomic_DNA"/>
</dbReference>
<dbReference type="GO" id="GO:0034501">
    <property type="term" value="P:protein localization to kinetochore"/>
    <property type="evidence" value="ECO:0007669"/>
    <property type="project" value="TreeGrafter"/>
</dbReference>
<evidence type="ECO:0000313" key="3">
    <source>
        <dbReference type="EMBL" id="KAJ7102376.1"/>
    </source>
</evidence>
<evidence type="ECO:0000259" key="2">
    <source>
        <dbReference type="Pfam" id="PF18210"/>
    </source>
</evidence>
<keyword evidence="4" id="KW-1185">Reference proteome</keyword>
<accession>A0AAD6UG65</accession>
<dbReference type="Proteomes" id="UP001222325">
    <property type="component" value="Unassembled WGS sequence"/>
</dbReference>
<gene>
    <name evidence="3" type="ORF">B0H15DRAFT_328597</name>
</gene>
<feature type="coiled-coil region" evidence="1">
    <location>
        <begin position="22"/>
        <end position="102"/>
    </location>
</feature>
<evidence type="ECO:0000313" key="4">
    <source>
        <dbReference type="Proteomes" id="UP001222325"/>
    </source>
</evidence>
<name>A0AAD6UG65_9AGAR</name>
<dbReference type="AlphaFoldDB" id="A0AAD6UG65"/>
<evidence type="ECO:0000256" key="1">
    <source>
        <dbReference type="SAM" id="Coils"/>
    </source>
</evidence>
<keyword evidence="1" id="KW-0175">Coiled coil</keyword>
<dbReference type="Pfam" id="PF18210">
    <property type="entry name" value="Knl1_RWD_C"/>
    <property type="match status" value="1"/>
</dbReference>
<dbReference type="GO" id="GO:1990758">
    <property type="term" value="P:mitotic sister chromatid biorientation"/>
    <property type="evidence" value="ECO:0007669"/>
    <property type="project" value="TreeGrafter"/>
</dbReference>
<dbReference type="InterPro" id="IPR033338">
    <property type="entry name" value="Spc105/Spc7"/>
</dbReference>
<sequence length="320" mass="36191">MRELEHQQAEVAEIENSDQEYLNDLKTSIAEQNAEVEALQAEVAESNAQLQWLQERLEELELESRQAKTAIADAERILHIQKNSTHSELSRLKEELDILQDLHMFRATRVLPDLFEYEYASQFRVAITCRNFVPISAKVDISRLPASRRLPDDFPILSKFFLDNATRHIPDGKGVTTRHIVESLADYWSACGQVRSQLFQLTIKYPVDIEILPSGQGFRAKTVVLFPPVKAKAHVYFVFSPDAYSKWPISLGLLRHNVEVVYGPIECVSLLCGRADWLAHAFNRQSAISGAISDRLDQANPADNFGCLMDACAGAQDLYM</sequence>